<dbReference type="InterPro" id="IPR002305">
    <property type="entry name" value="aa-tRNA-synth_Ic"/>
</dbReference>
<organism evidence="15">
    <name type="scientific">Nippostrongylus brasiliensis</name>
    <name type="common">Rat hookworm</name>
    <dbReference type="NCBI Taxonomy" id="27835"/>
    <lineage>
        <taxon>Eukaryota</taxon>
        <taxon>Metazoa</taxon>
        <taxon>Ecdysozoa</taxon>
        <taxon>Nematoda</taxon>
        <taxon>Chromadorea</taxon>
        <taxon>Rhabditida</taxon>
        <taxon>Rhabditina</taxon>
        <taxon>Rhabditomorpha</taxon>
        <taxon>Strongyloidea</taxon>
        <taxon>Heligmosomidae</taxon>
        <taxon>Nippostrongylus</taxon>
    </lineage>
</organism>
<dbReference type="GO" id="GO:0005524">
    <property type="term" value="F:ATP binding"/>
    <property type="evidence" value="ECO:0007669"/>
    <property type="project" value="UniProtKB-KW"/>
</dbReference>
<dbReference type="Pfam" id="PF00579">
    <property type="entry name" value="tRNA-synt_1b"/>
    <property type="match status" value="2"/>
</dbReference>
<dbReference type="PANTHER" id="PTHR46264:SF4">
    <property type="entry name" value="TYROSINE--TRNA LIGASE, CYTOPLASMIC"/>
    <property type="match status" value="1"/>
</dbReference>
<dbReference type="SUPFAM" id="SSF52374">
    <property type="entry name" value="Nucleotidylyl transferase"/>
    <property type="match status" value="2"/>
</dbReference>
<reference evidence="15" key="1">
    <citation type="submission" date="2017-02" db="UniProtKB">
        <authorList>
            <consortium name="WormBaseParasite"/>
        </authorList>
    </citation>
    <scope>IDENTIFICATION</scope>
</reference>
<comment type="similarity">
    <text evidence="2 12">Belongs to the class-I aminoacyl-tRNA synthetase family.</text>
</comment>
<evidence type="ECO:0000313" key="14">
    <source>
        <dbReference type="Proteomes" id="UP000271162"/>
    </source>
</evidence>
<dbReference type="GO" id="GO:0005737">
    <property type="term" value="C:cytoplasm"/>
    <property type="evidence" value="ECO:0007669"/>
    <property type="project" value="UniProtKB-SubCell"/>
</dbReference>
<evidence type="ECO:0000256" key="8">
    <source>
        <dbReference type="ARBA" id="ARBA00022917"/>
    </source>
</evidence>
<dbReference type="InterPro" id="IPR014729">
    <property type="entry name" value="Rossmann-like_a/b/a_fold"/>
</dbReference>
<evidence type="ECO:0000256" key="1">
    <source>
        <dbReference type="ARBA" id="ARBA00004496"/>
    </source>
</evidence>
<reference evidence="13 14" key="2">
    <citation type="submission" date="2018-11" db="EMBL/GenBank/DDBJ databases">
        <authorList>
            <consortium name="Pathogen Informatics"/>
        </authorList>
    </citation>
    <scope>NUCLEOTIDE SEQUENCE [LARGE SCALE GENOMIC DNA]</scope>
</reference>
<keyword evidence="9 12" id="KW-0030">Aminoacyl-tRNA synthetase</keyword>
<comment type="catalytic activity">
    <reaction evidence="11 12">
        <text>tRNA(Tyr) + L-tyrosine + ATP = L-tyrosyl-tRNA(Tyr) + AMP + diphosphate + H(+)</text>
        <dbReference type="Rhea" id="RHEA:10220"/>
        <dbReference type="Rhea" id="RHEA-COMP:9706"/>
        <dbReference type="Rhea" id="RHEA-COMP:9707"/>
        <dbReference type="ChEBI" id="CHEBI:15378"/>
        <dbReference type="ChEBI" id="CHEBI:30616"/>
        <dbReference type="ChEBI" id="CHEBI:33019"/>
        <dbReference type="ChEBI" id="CHEBI:58315"/>
        <dbReference type="ChEBI" id="CHEBI:78442"/>
        <dbReference type="ChEBI" id="CHEBI:78536"/>
        <dbReference type="ChEBI" id="CHEBI:456215"/>
        <dbReference type="EC" id="6.1.1.1"/>
    </reaction>
</comment>
<evidence type="ECO:0000256" key="11">
    <source>
        <dbReference type="ARBA" id="ARBA00048248"/>
    </source>
</evidence>
<dbReference type="InterPro" id="IPR002307">
    <property type="entry name" value="Tyr-tRNA-ligase"/>
</dbReference>
<comment type="subcellular location">
    <subcellularLocation>
        <location evidence="1">Cytoplasm</location>
    </subcellularLocation>
</comment>
<dbReference type="GO" id="GO:0004831">
    <property type="term" value="F:tyrosine-tRNA ligase activity"/>
    <property type="evidence" value="ECO:0007669"/>
    <property type="project" value="UniProtKB-EC"/>
</dbReference>
<dbReference type="AlphaFoldDB" id="A0A0N4YPL7"/>
<keyword evidence="4" id="KW-0963">Cytoplasm</keyword>
<keyword evidence="7 12" id="KW-0067">ATP-binding</keyword>
<dbReference type="GO" id="GO:0006437">
    <property type="term" value="P:tyrosyl-tRNA aminoacylation"/>
    <property type="evidence" value="ECO:0007669"/>
    <property type="project" value="InterPro"/>
</dbReference>
<evidence type="ECO:0000256" key="5">
    <source>
        <dbReference type="ARBA" id="ARBA00022598"/>
    </source>
</evidence>
<evidence type="ECO:0000256" key="9">
    <source>
        <dbReference type="ARBA" id="ARBA00023146"/>
    </source>
</evidence>
<keyword evidence="5 12" id="KW-0436">Ligase</keyword>
<dbReference type="NCBIfam" id="TIGR00234">
    <property type="entry name" value="tyrS"/>
    <property type="match status" value="1"/>
</dbReference>
<dbReference type="InterPro" id="IPR050489">
    <property type="entry name" value="Tyr-tRNA_synthase"/>
</dbReference>
<evidence type="ECO:0000256" key="3">
    <source>
        <dbReference type="ARBA" id="ARBA00013160"/>
    </source>
</evidence>
<dbReference type="Gene3D" id="3.40.50.620">
    <property type="entry name" value="HUPs"/>
    <property type="match status" value="2"/>
</dbReference>
<proteinExistence type="inferred from homology"/>
<evidence type="ECO:0000256" key="2">
    <source>
        <dbReference type="ARBA" id="ARBA00005594"/>
    </source>
</evidence>
<evidence type="ECO:0000256" key="10">
    <source>
        <dbReference type="ARBA" id="ARBA00033323"/>
    </source>
</evidence>
<dbReference type="PRINTS" id="PR01040">
    <property type="entry name" value="TRNASYNTHTYR"/>
</dbReference>
<dbReference type="STRING" id="27835.A0A0N4YPL7"/>
<evidence type="ECO:0000256" key="7">
    <source>
        <dbReference type="ARBA" id="ARBA00022840"/>
    </source>
</evidence>
<dbReference type="Gene3D" id="1.10.240.10">
    <property type="entry name" value="Tyrosyl-Transfer RNA Synthetase"/>
    <property type="match status" value="3"/>
</dbReference>
<evidence type="ECO:0000256" key="12">
    <source>
        <dbReference type="RuleBase" id="RU361234"/>
    </source>
</evidence>
<keyword evidence="8 12" id="KW-0648">Protein biosynthesis</keyword>
<evidence type="ECO:0000256" key="4">
    <source>
        <dbReference type="ARBA" id="ARBA00022490"/>
    </source>
</evidence>
<dbReference type="Proteomes" id="UP000271162">
    <property type="component" value="Unassembled WGS sequence"/>
</dbReference>
<sequence>MGNMTAKVVFPVHLEMGDTSDTSKPNEEVQKRKDLVLRNLQEALGTDKLEKQLGTEGKVVHVYWGTATTVLRNLQEALGTDKLEKQLGTEGKVVHVYWGTATTGRPHVGYFVPMRKIADFLKAGLKVTVLFADLHAFLDNMKSTWELLENRVIYYEHIIKALLTALDVPIERLHFVRGTAYQLSREYTFDMIRLCGQVSHRDALRAGAEVVKQVESPLLSGLLYPLLQALDEQYLKVDGQFGGVDQRKIFILAEEQLPKLKLGKRWHLMNPMVPGLTGSKMSSSEIDSKIDLLDSADVVERKILGAVCPRQEDDNGVLAFYNYVLIPIVSPNSLSIANREFFTYDEIKESFLSGQLSAEDLKKALVQSHCRSDVVRDALEKGYAEVDGVVHDSAPPKEIPLTPEQGEKLKQIVGDEKTVGSDSTLRSCIAENRPVRVSFIIHPKGRFHLGFVMGLLKMKEMLAAGLAINGVVLISDMEAFCDNEKVSWNAREARTDYFHKVCSFFVEQLGLKESVKVLKSTDLDSVFSHDYVLSFYKMASAVTREETTICEGTSLSCNLVPLFYALNHGLLKTDLAIMGEDSAPIAELAVKLWSQLKMPPPTQLLFATLPGCDGKKMSCSSPDFILDPFDTQKQMKVKVARSFCEPKNLEGNVAMMLAKQFVFPLLNGEEFPLHPGDLKNAVVKFLNSFFEPARTHFASSQNALLAAAFPTTKKGKK</sequence>
<protein>
    <recommendedName>
        <fullName evidence="3 12">Tyrosine--tRNA ligase</fullName>
        <ecNumber evidence="3 12">6.1.1.1</ecNumber>
    </recommendedName>
    <alternativeName>
        <fullName evidence="10 12">Tyrosyl-tRNA synthetase</fullName>
    </alternativeName>
</protein>
<name>A0A0N4YPL7_NIPBR</name>
<keyword evidence="6 12" id="KW-0547">Nucleotide-binding</keyword>
<evidence type="ECO:0000256" key="6">
    <source>
        <dbReference type="ARBA" id="ARBA00022741"/>
    </source>
</evidence>
<dbReference type="PANTHER" id="PTHR46264">
    <property type="entry name" value="TYROSINE-TRNA LIGASE"/>
    <property type="match status" value="1"/>
</dbReference>
<dbReference type="EMBL" id="UYSL01023960">
    <property type="protein sequence ID" value="VDL82918.1"/>
    <property type="molecule type" value="Genomic_DNA"/>
</dbReference>
<dbReference type="WBParaSite" id="NBR_0001918801-mRNA-1">
    <property type="protein sequence ID" value="NBR_0001918801-mRNA-1"/>
    <property type="gene ID" value="NBR_0001918801"/>
</dbReference>
<evidence type="ECO:0000313" key="13">
    <source>
        <dbReference type="EMBL" id="VDL82918.1"/>
    </source>
</evidence>
<accession>A0A0N4YPL7</accession>
<dbReference type="OMA" id="GKRFHLM"/>
<keyword evidence="14" id="KW-1185">Reference proteome</keyword>
<dbReference type="FunFam" id="3.40.50.620:FF:000040">
    <property type="entry name" value="Tyrosine--tRNA ligase"/>
    <property type="match status" value="1"/>
</dbReference>
<evidence type="ECO:0000313" key="15">
    <source>
        <dbReference type="WBParaSite" id="NBR_0001918801-mRNA-1"/>
    </source>
</evidence>
<dbReference type="EC" id="6.1.1.1" evidence="3 12"/>
<gene>
    <name evidence="13" type="ORF">NBR_LOCUS19189</name>
</gene>